<dbReference type="Proteomes" id="UP000078419">
    <property type="component" value="Unassembled WGS sequence"/>
</dbReference>
<name>A0AA45UTM0_ANAPH</name>
<gene>
    <name evidence="1" type="ORF">ANAPC1_01113</name>
</gene>
<accession>A0AA45UTM0</accession>
<reference evidence="2" key="1">
    <citation type="submission" date="2016-03" db="EMBL/GenBank/DDBJ databases">
        <authorList>
            <person name="Loux Valentin"/>
        </authorList>
    </citation>
    <scope>NUCLEOTIDE SEQUENCE [LARGE SCALE GENOMIC DNA]</scope>
    <source>
        <strain evidence="2">C1</strain>
    </source>
</reference>
<dbReference type="AlphaFoldDB" id="A0AA45UTM0"/>
<protein>
    <submittedName>
        <fullName evidence="1">Uncharacterized protein</fullName>
    </submittedName>
</protein>
<evidence type="ECO:0000313" key="1">
    <source>
        <dbReference type="EMBL" id="SBO14746.1"/>
    </source>
</evidence>
<proteinExistence type="predicted"/>
<organism evidence="1 2">
    <name type="scientific">Anaplasma phagocytophilum</name>
    <name type="common">Ehrlichia phagocytophila</name>
    <dbReference type="NCBI Taxonomy" id="948"/>
    <lineage>
        <taxon>Bacteria</taxon>
        <taxon>Pseudomonadati</taxon>
        <taxon>Pseudomonadota</taxon>
        <taxon>Alphaproteobacteria</taxon>
        <taxon>Rickettsiales</taxon>
        <taxon>Anaplasmataceae</taxon>
        <taxon>Anaplasma</taxon>
        <taxon>phagocytophilum group</taxon>
    </lineage>
</organism>
<evidence type="ECO:0000313" key="2">
    <source>
        <dbReference type="Proteomes" id="UP000078419"/>
    </source>
</evidence>
<sequence>MFYSACHLLAYVRLGKVADLGNIHRYLSEVRPEYLLSRAVSVYYWVWFIEDTLKNTPYA</sequence>
<dbReference type="EMBL" id="FLLR01000062">
    <property type="protein sequence ID" value="SBO14746.1"/>
    <property type="molecule type" value="Genomic_DNA"/>
</dbReference>
<comment type="caution">
    <text evidence="1">The sequence shown here is derived from an EMBL/GenBank/DDBJ whole genome shotgun (WGS) entry which is preliminary data.</text>
</comment>